<organism evidence="2 3">
    <name type="scientific">Metarhizium rileyi (strain RCEF 4871)</name>
    <name type="common">Nomuraea rileyi</name>
    <dbReference type="NCBI Taxonomy" id="1649241"/>
    <lineage>
        <taxon>Eukaryota</taxon>
        <taxon>Fungi</taxon>
        <taxon>Dikarya</taxon>
        <taxon>Ascomycota</taxon>
        <taxon>Pezizomycotina</taxon>
        <taxon>Sordariomycetes</taxon>
        <taxon>Hypocreomycetidae</taxon>
        <taxon>Hypocreales</taxon>
        <taxon>Clavicipitaceae</taxon>
        <taxon>Metarhizium</taxon>
    </lineage>
</organism>
<dbReference type="InterPro" id="IPR000719">
    <property type="entry name" value="Prot_kinase_dom"/>
</dbReference>
<reference evidence="3" key="1">
    <citation type="submission" date="2018-12" db="EMBL/GenBank/DDBJ databases">
        <title>The complete genome of Metarhizium rileyi, a key fungal pathogen of Lepidoptera.</title>
        <authorList>
            <person name="Binneck E."/>
            <person name="Lastra C.C.L."/>
            <person name="Sosa-Gomez D.R."/>
        </authorList>
    </citation>
    <scope>NUCLEOTIDE SEQUENCE [LARGE SCALE GENOMIC DNA]</scope>
    <source>
        <strain evidence="3">Cep018-CH2</strain>
    </source>
</reference>
<name>A0A5C6GCY5_METRR</name>
<accession>A0A5C6GCY5</accession>
<sequence>MLLNYIEPKRRGILGTMQYLADKHSREHLHRWAIDLSDTLGSLHQAGCIWEDAKPEDVLVDKDDNAWIIDFGRGYTCGWVLEEQQCTQEGNLGAMEKIRQWLEVYDGKTKA</sequence>
<dbReference type="InterPro" id="IPR011009">
    <property type="entry name" value="Kinase-like_dom_sf"/>
</dbReference>
<dbReference type="GO" id="GO:0004672">
    <property type="term" value="F:protein kinase activity"/>
    <property type="evidence" value="ECO:0007669"/>
    <property type="project" value="InterPro"/>
</dbReference>
<dbReference type="SUPFAM" id="SSF56112">
    <property type="entry name" value="Protein kinase-like (PK-like)"/>
    <property type="match status" value="1"/>
</dbReference>
<feature type="domain" description="Protein kinase" evidence="1">
    <location>
        <begin position="1"/>
        <end position="111"/>
    </location>
</feature>
<evidence type="ECO:0000313" key="2">
    <source>
        <dbReference type="EMBL" id="TWU74161.1"/>
    </source>
</evidence>
<dbReference type="Proteomes" id="UP000317257">
    <property type="component" value="Unassembled WGS sequence"/>
</dbReference>
<dbReference type="EMBL" id="SBHS01000012">
    <property type="protein sequence ID" value="TWU74161.1"/>
    <property type="molecule type" value="Genomic_DNA"/>
</dbReference>
<proteinExistence type="predicted"/>
<protein>
    <recommendedName>
        <fullName evidence="1">Protein kinase domain-containing protein</fullName>
    </recommendedName>
</protein>
<dbReference type="GO" id="GO:0005524">
    <property type="term" value="F:ATP binding"/>
    <property type="evidence" value="ECO:0007669"/>
    <property type="project" value="InterPro"/>
</dbReference>
<evidence type="ECO:0000259" key="1">
    <source>
        <dbReference type="PROSITE" id="PS50011"/>
    </source>
</evidence>
<evidence type="ECO:0000313" key="3">
    <source>
        <dbReference type="Proteomes" id="UP000317257"/>
    </source>
</evidence>
<comment type="caution">
    <text evidence="2">The sequence shown here is derived from an EMBL/GenBank/DDBJ whole genome shotgun (WGS) entry which is preliminary data.</text>
</comment>
<gene>
    <name evidence="2" type="ORF">ED733_000019</name>
</gene>
<dbReference type="Gene3D" id="1.10.510.10">
    <property type="entry name" value="Transferase(Phosphotransferase) domain 1"/>
    <property type="match status" value="1"/>
</dbReference>
<dbReference type="PROSITE" id="PS50011">
    <property type="entry name" value="PROTEIN_KINASE_DOM"/>
    <property type="match status" value="1"/>
</dbReference>
<dbReference type="AlphaFoldDB" id="A0A5C6GCY5"/>